<dbReference type="EMBL" id="LXQA010804566">
    <property type="protein sequence ID" value="MCI71815.1"/>
    <property type="molecule type" value="Genomic_DNA"/>
</dbReference>
<reference evidence="1 2" key="1">
    <citation type="journal article" date="2018" name="Front. Plant Sci.">
        <title>Red Clover (Trifolium pratense) and Zigzag Clover (T. medium) - A Picture of Genomic Similarities and Differences.</title>
        <authorList>
            <person name="Dluhosova J."/>
            <person name="Istvanek J."/>
            <person name="Nedelnik J."/>
            <person name="Repkova J."/>
        </authorList>
    </citation>
    <scope>NUCLEOTIDE SEQUENCE [LARGE SCALE GENOMIC DNA]</scope>
    <source>
        <strain evidence="2">cv. 10/8</strain>
        <tissue evidence="1">Leaf</tissue>
    </source>
</reference>
<accession>A0A392UJ86</accession>
<dbReference type="AlphaFoldDB" id="A0A392UJ86"/>
<feature type="non-terminal residue" evidence="1">
    <location>
        <position position="26"/>
    </location>
</feature>
<comment type="caution">
    <text evidence="1">The sequence shown here is derived from an EMBL/GenBank/DDBJ whole genome shotgun (WGS) entry which is preliminary data.</text>
</comment>
<protein>
    <submittedName>
        <fullName evidence="1">Uncharacterized protein</fullName>
    </submittedName>
</protein>
<proteinExistence type="predicted"/>
<evidence type="ECO:0000313" key="2">
    <source>
        <dbReference type="Proteomes" id="UP000265520"/>
    </source>
</evidence>
<sequence length="26" mass="2907">MRDAQLPEDLPAITPCPAQRAIYYCA</sequence>
<dbReference type="Proteomes" id="UP000265520">
    <property type="component" value="Unassembled WGS sequence"/>
</dbReference>
<evidence type="ECO:0000313" key="1">
    <source>
        <dbReference type="EMBL" id="MCI71815.1"/>
    </source>
</evidence>
<keyword evidence="2" id="KW-1185">Reference proteome</keyword>
<organism evidence="1 2">
    <name type="scientific">Trifolium medium</name>
    <dbReference type="NCBI Taxonomy" id="97028"/>
    <lineage>
        <taxon>Eukaryota</taxon>
        <taxon>Viridiplantae</taxon>
        <taxon>Streptophyta</taxon>
        <taxon>Embryophyta</taxon>
        <taxon>Tracheophyta</taxon>
        <taxon>Spermatophyta</taxon>
        <taxon>Magnoliopsida</taxon>
        <taxon>eudicotyledons</taxon>
        <taxon>Gunneridae</taxon>
        <taxon>Pentapetalae</taxon>
        <taxon>rosids</taxon>
        <taxon>fabids</taxon>
        <taxon>Fabales</taxon>
        <taxon>Fabaceae</taxon>
        <taxon>Papilionoideae</taxon>
        <taxon>50 kb inversion clade</taxon>
        <taxon>NPAAA clade</taxon>
        <taxon>Hologalegina</taxon>
        <taxon>IRL clade</taxon>
        <taxon>Trifolieae</taxon>
        <taxon>Trifolium</taxon>
    </lineage>
</organism>
<name>A0A392UJ86_9FABA</name>